<evidence type="ECO:0000313" key="4">
    <source>
        <dbReference type="Proteomes" id="UP001250214"/>
    </source>
</evidence>
<keyword evidence="4" id="KW-1185">Reference proteome</keyword>
<keyword evidence="1" id="KW-0472">Membrane</keyword>
<feature type="transmembrane region" description="Helical" evidence="1">
    <location>
        <begin position="20"/>
        <end position="42"/>
    </location>
</feature>
<dbReference type="Pfam" id="PF01569">
    <property type="entry name" value="PAP2"/>
    <property type="match status" value="1"/>
</dbReference>
<comment type="caution">
    <text evidence="3">The sequence shown here is derived from an EMBL/GenBank/DDBJ whole genome shotgun (WGS) entry which is preliminary data.</text>
</comment>
<feature type="transmembrane region" description="Helical" evidence="1">
    <location>
        <begin position="227"/>
        <end position="247"/>
    </location>
</feature>
<name>A0ABU2H4C0_9ACTN</name>
<dbReference type="RefSeq" id="WP_310911156.1">
    <property type="nucleotide sequence ID" value="NZ_JAVLVT010000001.1"/>
</dbReference>
<proteinExistence type="predicted"/>
<dbReference type="PANTHER" id="PTHR14969:SF13">
    <property type="entry name" value="AT30094P"/>
    <property type="match status" value="1"/>
</dbReference>
<dbReference type="InterPro" id="IPR036938">
    <property type="entry name" value="PAP2/HPO_sf"/>
</dbReference>
<dbReference type="EMBL" id="JAVLVT010000001">
    <property type="protein sequence ID" value="MDS1269700.1"/>
    <property type="molecule type" value="Genomic_DNA"/>
</dbReference>
<sequence>MDTITAVQQLATPWLDRVMLAVTYLGDAETYILLLAVIYLAVHPELGRRVGVYLLLSSLVNTQLKGLVDTPRPFELDPEAARSEAAVATAGGASFPSGHAQMSATFWGYLALWVRRRWLWILAATLVALISASRVYLGVHVPVDIAGGLLLAAVVLALALLVDRYLVPVLARWPLWLLLSLGLTAPLAVHLLLTTHTSGMYMGGLAALLTAPLVIHHQVCPTLARRLAVAILGIALVVLAWLGLGLLPDAVRQHPAGEFLEFLLLGYVGLALAPYLARLLSLAPRPEPG</sequence>
<reference evidence="4" key="1">
    <citation type="submission" date="2023-07" db="EMBL/GenBank/DDBJ databases">
        <title>Novel species in the genus Lipingzhangella isolated from Sambhar Salt Lake.</title>
        <authorList>
            <person name="Jiya N."/>
            <person name="Kajale S."/>
            <person name="Sharma A."/>
        </authorList>
    </citation>
    <scope>NUCLEOTIDE SEQUENCE [LARGE SCALE GENOMIC DNA]</scope>
    <source>
        <strain evidence="4">LS1_29</strain>
    </source>
</reference>
<dbReference type="PANTHER" id="PTHR14969">
    <property type="entry name" value="SPHINGOSINE-1-PHOSPHATE PHOSPHOHYDROLASE"/>
    <property type="match status" value="1"/>
</dbReference>
<feature type="transmembrane region" description="Helical" evidence="1">
    <location>
        <begin position="145"/>
        <end position="162"/>
    </location>
</feature>
<feature type="domain" description="Phosphatidic acid phosphatase type 2/haloperoxidase" evidence="2">
    <location>
        <begin position="50"/>
        <end position="160"/>
    </location>
</feature>
<accession>A0ABU2H4C0</accession>
<feature type="transmembrane region" description="Helical" evidence="1">
    <location>
        <begin position="259"/>
        <end position="277"/>
    </location>
</feature>
<dbReference type="SMART" id="SM00014">
    <property type="entry name" value="acidPPc"/>
    <property type="match status" value="1"/>
</dbReference>
<evidence type="ECO:0000313" key="3">
    <source>
        <dbReference type="EMBL" id="MDS1269700.1"/>
    </source>
</evidence>
<dbReference type="Proteomes" id="UP001250214">
    <property type="component" value="Unassembled WGS sequence"/>
</dbReference>
<gene>
    <name evidence="3" type="ORF">RIF23_05270</name>
</gene>
<organism evidence="3 4">
    <name type="scientific">Lipingzhangella rawalii</name>
    <dbReference type="NCBI Taxonomy" id="2055835"/>
    <lineage>
        <taxon>Bacteria</taxon>
        <taxon>Bacillati</taxon>
        <taxon>Actinomycetota</taxon>
        <taxon>Actinomycetes</taxon>
        <taxon>Streptosporangiales</taxon>
        <taxon>Nocardiopsidaceae</taxon>
        <taxon>Lipingzhangella</taxon>
    </lineage>
</organism>
<protein>
    <submittedName>
        <fullName evidence="3">Phosphatase PAP2 family protein</fullName>
    </submittedName>
</protein>
<evidence type="ECO:0000259" key="2">
    <source>
        <dbReference type="SMART" id="SM00014"/>
    </source>
</evidence>
<dbReference type="SUPFAM" id="SSF48317">
    <property type="entry name" value="Acid phosphatase/Vanadium-dependent haloperoxidase"/>
    <property type="match status" value="1"/>
</dbReference>
<keyword evidence="1" id="KW-0812">Transmembrane</keyword>
<feature type="transmembrane region" description="Helical" evidence="1">
    <location>
        <begin position="174"/>
        <end position="193"/>
    </location>
</feature>
<feature type="transmembrane region" description="Helical" evidence="1">
    <location>
        <begin position="118"/>
        <end position="139"/>
    </location>
</feature>
<dbReference type="InterPro" id="IPR000326">
    <property type="entry name" value="PAP2/HPO"/>
</dbReference>
<evidence type="ECO:0000256" key="1">
    <source>
        <dbReference type="SAM" id="Phobius"/>
    </source>
</evidence>
<feature type="transmembrane region" description="Helical" evidence="1">
    <location>
        <begin position="199"/>
        <end position="215"/>
    </location>
</feature>
<dbReference type="Gene3D" id="1.20.144.10">
    <property type="entry name" value="Phosphatidic acid phosphatase type 2/haloperoxidase"/>
    <property type="match status" value="1"/>
</dbReference>
<keyword evidence="1" id="KW-1133">Transmembrane helix</keyword>